<evidence type="ECO:0000313" key="2">
    <source>
        <dbReference type="Proteomes" id="UP000235371"/>
    </source>
</evidence>
<dbReference type="SUPFAM" id="SSF50685">
    <property type="entry name" value="Barwin-like endoglucanases"/>
    <property type="match status" value="1"/>
</dbReference>
<name>A0A2J6TN47_9HELO</name>
<keyword evidence="2" id="KW-1185">Reference proteome</keyword>
<dbReference type="GeneID" id="36582162"/>
<feature type="non-terminal residue" evidence="1">
    <location>
        <position position="1"/>
    </location>
</feature>
<accession>A0A2J6TN47</accession>
<dbReference type="InParanoid" id="A0A2J6TN47"/>
<dbReference type="EMBL" id="KZ613754">
    <property type="protein sequence ID" value="PMD64464.1"/>
    <property type="molecule type" value="Genomic_DNA"/>
</dbReference>
<evidence type="ECO:0000313" key="1">
    <source>
        <dbReference type="EMBL" id="PMD64464.1"/>
    </source>
</evidence>
<protein>
    <submittedName>
        <fullName evidence="1">Uncharacterized protein</fullName>
    </submittedName>
</protein>
<proteinExistence type="predicted"/>
<dbReference type="AlphaFoldDB" id="A0A2J6TN47"/>
<dbReference type="Gene3D" id="2.40.40.10">
    <property type="entry name" value="RlpA-like domain"/>
    <property type="match status" value="1"/>
</dbReference>
<sequence>LAAFGMTSNGTFKKVVALPHVLMGPLSNSNPNCGKTTTIKCSANGKSMTATIVDKCMRYEN</sequence>
<dbReference type="RefSeq" id="XP_024741368.1">
    <property type="nucleotide sequence ID" value="XM_024874082.1"/>
</dbReference>
<organism evidence="1 2">
    <name type="scientific">Hyaloscypha bicolor E</name>
    <dbReference type="NCBI Taxonomy" id="1095630"/>
    <lineage>
        <taxon>Eukaryota</taxon>
        <taxon>Fungi</taxon>
        <taxon>Dikarya</taxon>
        <taxon>Ascomycota</taxon>
        <taxon>Pezizomycotina</taxon>
        <taxon>Leotiomycetes</taxon>
        <taxon>Helotiales</taxon>
        <taxon>Hyaloscyphaceae</taxon>
        <taxon>Hyaloscypha</taxon>
        <taxon>Hyaloscypha bicolor</taxon>
    </lineage>
</organism>
<gene>
    <name evidence="1" type="ORF">K444DRAFT_520906</name>
</gene>
<dbReference type="STRING" id="1095630.A0A2J6TN47"/>
<reference evidence="1 2" key="1">
    <citation type="submission" date="2016-04" db="EMBL/GenBank/DDBJ databases">
        <title>A degradative enzymes factory behind the ericoid mycorrhizal symbiosis.</title>
        <authorList>
            <consortium name="DOE Joint Genome Institute"/>
            <person name="Martino E."/>
            <person name="Morin E."/>
            <person name="Grelet G."/>
            <person name="Kuo A."/>
            <person name="Kohler A."/>
            <person name="Daghino S."/>
            <person name="Barry K."/>
            <person name="Choi C."/>
            <person name="Cichocki N."/>
            <person name="Clum A."/>
            <person name="Copeland A."/>
            <person name="Hainaut M."/>
            <person name="Haridas S."/>
            <person name="Labutti K."/>
            <person name="Lindquist E."/>
            <person name="Lipzen A."/>
            <person name="Khouja H.-R."/>
            <person name="Murat C."/>
            <person name="Ohm R."/>
            <person name="Olson A."/>
            <person name="Spatafora J."/>
            <person name="Veneault-Fourrey C."/>
            <person name="Henrissat B."/>
            <person name="Grigoriev I."/>
            <person name="Martin F."/>
            <person name="Perotto S."/>
        </authorList>
    </citation>
    <scope>NUCLEOTIDE SEQUENCE [LARGE SCALE GENOMIC DNA]</scope>
    <source>
        <strain evidence="1 2">E</strain>
    </source>
</reference>
<dbReference type="InterPro" id="IPR036908">
    <property type="entry name" value="RlpA-like_sf"/>
</dbReference>
<dbReference type="OrthoDB" id="623670at2759"/>
<dbReference type="Proteomes" id="UP000235371">
    <property type="component" value="Unassembled WGS sequence"/>
</dbReference>
<dbReference type="CDD" id="cd22191">
    <property type="entry name" value="DPBB_RlpA_EXP_N-like"/>
    <property type="match status" value="1"/>
</dbReference>